<dbReference type="SUPFAM" id="SSF50891">
    <property type="entry name" value="Cyclophilin-like"/>
    <property type="match status" value="1"/>
</dbReference>
<dbReference type="Proteomes" id="UP001501147">
    <property type="component" value="Unassembled WGS sequence"/>
</dbReference>
<feature type="compositionally biased region" description="Low complexity" evidence="4">
    <location>
        <begin position="70"/>
        <end position="83"/>
    </location>
</feature>
<name>A0ABP9B6J6_9ACTN</name>
<keyword evidence="1" id="KW-0547">Nucleotide-binding</keyword>
<protein>
    <recommendedName>
        <fullName evidence="5">Carboxyltransferase domain-containing protein</fullName>
    </recommendedName>
</protein>
<evidence type="ECO:0000256" key="2">
    <source>
        <dbReference type="ARBA" id="ARBA00022801"/>
    </source>
</evidence>
<evidence type="ECO:0000256" key="4">
    <source>
        <dbReference type="SAM" id="MobiDB-lite"/>
    </source>
</evidence>
<evidence type="ECO:0000256" key="3">
    <source>
        <dbReference type="ARBA" id="ARBA00022840"/>
    </source>
</evidence>
<dbReference type="InterPro" id="IPR003833">
    <property type="entry name" value="CT_C_D"/>
</dbReference>
<comment type="caution">
    <text evidence="6">The sequence shown here is derived from an EMBL/GenBank/DDBJ whole genome shotgun (WGS) entry which is preliminary data.</text>
</comment>
<feature type="region of interest" description="Disordered" evidence="4">
    <location>
        <begin position="1"/>
        <end position="83"/>
    </location>
</feature>
<dbReference type="InterPro" id="IPR029000">
    <property type="entry name" value="Cyclophilin-like_dom_sf"/>
</dbReference>
<dbReference type="Gene3D" id="3.30.1360.40">
    <property type="match status" value="1"/>
</dbReference>
<dbReference type="EMBL" id="BAABJV010000015">
    <property type="protein sequence ID" value="GAA4789933.1"/>
    <property type="molecule type" value="Genomic_DNA"/>
</dbReference>
<dbReference type="SMART" id="SM00796">
    <property type="entry name" value="AHS1"/>
    <property type="match status" value="1"/>
</dbReference>
<sequence length="290" mass="29403">MTGTGHIPVGPQPSPAARRETARALPGGSDRSGPPASLSAARPVRRACCDASGLSGPSGRLPRGRGGEADAGPPGTAPGAHGAGAVRVLPVGSRALLVELGGGEETAAFHAEVLRRRAAGLLPGVGEVVPAARTVLLDGVDDPSVLAREIPRWEYTHGDAAAAGEVVVPVRYDGPDLPEVADLWGVSVREAARIHASAAYRVAFCGFAPGFGYLTGLPGAYAVPRRSAPRTAVPAGALALAGGYTGIYPRPSPGGWQLIGTTTALLWDPSRQPAALLSPGTRVRFVPEGP</sequence>
<keyword evidence="7" id="KW-1185">Reference proteome</keyword>
<keyword evidence="2" id="KW-0378">Hydrolase</keyword>
<evidence type="ECO:0000313" key="7">
    <source>
        <dbReference type="Proteomes" id="UP001501147"/>
    </source>
</evidence>
<dbReference type="InterPro" id="IPR010016">
    <property type="entry name" value="PxpB"/>
</dbReference>
<accession>A0ABP9B6J6</accession>
<feature type="domain" description="Carboxyltransferase" evidence="5">
    <location>
        <begin position="86"/>
        <end position="277"/>
    </location>
</feature>
<dbReference type="PANTHER" id="PTHR34698">
    <property type="entry name" value="5-OXOPROLINASE SUBUNIT B"/>
    <property type="match status" value="1"/>
</dbReference>
<proteinExistence type="predicted"/>
<dbReference type="Gene3D" id="2.40.100.10">
    <property type="entry name" value="Cyclophilin-like"/>
    <property type="match status" value="1"/>
</dbReference>
<feature type="compositionally biased region" description="Low complexity" evidence="4">
    <location>
        <begin position="52"/>
        <end position="61"/>
    </location>
</feature>
<organism evidence="6 7">
    <name type="scientific">Streptomyces sanyensis</name>
    <dbReference type="NCBI Taxonomy" id="568869"/>
    <lineage>
        <taxon>Bacteria</taxon>
        <taxon>Bacillati</taxon>
        <taxon>Actinomycetota</taxon>
        <taxon>Actinomycetes</taxon>
        <taxon>Kitasatosporales</taxon>
        <taxon>Streptomycetaceae</taxon>
        <taxon>Streptomyces</taxon>
    </lineage>
</organism>
<evidence type="ECO:0000259" key="5">
    <source>
        <dbReference type="SMART" id="SM00796"/>
    </source>
</evidence>
<keyword evidence="3" id="KW-0067">ATP-binding</keyword>
<dbReference type="PANTHER" id="PTHR34698:SF2">
    <property type="entry name" value="5-OXOPROLINASE SUBUNIT B"/>
    <property type="match status" value="1"/>
</dbReference>
<dbReference type="Pfam" id="PF02682">
    <property type="entry name" value="CT_C_D"/>
    <property type="match status" value="1"/>
</dbReference>
<evidence type="ECO:0000313" key="6">
    <source>
        <dbReference type="EMBL" id="GAA4789933.1"/>
    </source>
</evidence>
<gene>
    <name evidence="6" type="ORF">GCM10023329_46950</name>
</gene>
<evidence type="ECO:0000256" key="1">
    <source>
        <dbReference type="ARBA" id="ARBA00022741"/>
    </source>
</evidence>
<reference evidence="7" key="1">
    <citation type="journal article" date="2019" name="Int. J. Syst. Evol. Microbiol.">
        <title>The Global Catalogue of Microorganisms (GCM) 10K type strain sequencing project: providing services to taxonomists for standard genome sequencing and annotation.</title>
        <authorList>
            <consortium name="The Broad Institute Genomics Platform"/>
            <consortium name="The Broad Institute Genome Sequencing Center for Infectious Disease"/>
            <person name="Wu L."/>
            <person name="Ma J."/>
        </authorList>
    </citation>
    <scope>NUCLEOTIDE SEQUENCE [LARGE SCALE GENOMIC DNA]</scope>
    <source>
        <strain evidence="7">JCM 18324</strain>
    </source>
</reference>